<dbReference type="AlphaFoldDB" id="A0A0L7M788"/>
<organism evidence="1 2">
    <name type="scientific">Plasmodium falciparum (isolate Dd2)</name>
    <dbReference type="NCBI Taxonomy" id="57267"/>
    <lineage>
        <taxon>Eukaryota</taxon>
        <taxon>Sar</taxon>
        <taxon>Alveolata</taxon>
        <taxon>Apicomplexa</taxon>
        <taxon>Aconoidasida</taxon>
        <taxon>Haemosporida</taxon>
        <taxon>Plasmodiidae</taxon>
        <taxon>Plasmodium</taxon>
        <taxon>Plasmodium (Laverania)</taxon>
    </lineage>
</organism>
<accession>A0A0L7M788</accession>
<proteinExistence type="predicted"/>
<dbReference type="OrthoDB" id="392873at2759"/>
<sequence length="42" mass="4943">MNDNKGFSKDEQTRIYKILLLTYCNKISTYQNEIKNISLTSI</sequence>
<dbReference type="KEGG" id="pfd:PFDG_03474"/>
<dbReference type="Proteomes" id="UP000054282">
    <property type="component" value="Unassembled WGS sequence"/>
</dbReference>
<gene>
    <name evidence="1" type="ORF">PFDG_03474</name>
</gene>
<reference evidence="2" key="2">
    <citation type="submission" date="2006-09" db="EMBL/GenBank/DDBJ databases">
        <title>The genome sequence of Plasmodium falciparum Dd2.</title>
        <authorList>
            <consortium name="The Broad Institute Genome Sequencing Platform"/>
            <person name="Birren B."/>
            <person name="Lander E."/>
            <person name="Galagan J."/>
            <person name="Nusbaum C."/>
            <person name="Devon K."/>
            <person name="Henn M."/>
            <person name="Jaffe D."/>
            <person name="Butler J."/>
            <person name="Alvarez P."/>
            <person name="Gnerre S."/>
            <person name="Grabherr M."/>
            <person name="Kleber M."/>
            <person name="Mauceli E."/>
            <person name="Brockman W."/>
            <person name="MacCallum I.A."/>
            <person name="Rounsley S."/>
            <person name="Young S."/>
            <person name="LaButti K."/>
            <person name="Pushparaj V."/>
            <person name="DeCaprio D."/>
            <person name="Crawford M."/>
            <person name="Koehrsen M."/>
            <person name="Engels R."/>
            <person name="Montgomery P."/>
            <person name="Pearson M."/>
            <person name="Howarth C."/>
            <person name="Larson L."/>
            <person name="Luoma S."/>
            <person name="White J."/>
            <person name="Kodira C."/>
            <person name="Zeng Q."/>
            <person name="O'Leary S."/>
            <person name="Yandava C."/>
            <person name="Alvarado L."/>
            <person name="Wirth D."/>
            <person name="Volkman S."/>
            <person name="Hartl D."/>
        </authorList>
    </citation>
    <scope>NUCLEOTIDE SEQUENCE [LARGE SCALE GENOMIC DNA]</scope>
</reference>
<reference evidence="2" key="1">
    <citation type="submission" date="2006-09" db="EMBL/GenBank/DDBJ databases">
        <title>Annotation of Plasmodium falciparum Dd2.</title>
        <authorList>
            <consortium name="The Broad Institute Genome Sequencing Platform"/>
            <person name="Volkman S.K."/>
            <person name="Neafsey D.E."/>
            <person name="Dash A.P."/>
            <person name="Chitnis C.E."/>
            <person name="Hartl D.L."/>
            <person name="Young S.K."/>
            <person name="Zeng Q."/>
            <person name="Koehrsen M."/>
            <person name="Alvarado L."/>
            <person name="Berlin A."/>
            <person name="Borenstein D."/>
            <person name="Chapman S.B."/>
            <person name="Chen Z."/>
            <person name="Engels R."/>
            <person name="Freedman E."/>
            <person name="Gellesch M."/>
            <person name="Goldberg J."/>
            <person name="Griggs A."/>
            <person name="Gujja S."/>
            <person name="Heilman E.R."/>
            <person name="Heiman D.I."/>
            <person name="Howarth C."/>
            <person name="Jen D."/>
            <person name="Larson L."/>
            <person name="Mehta T."/>
            <person name="Neiman D."/>
            <person name="Park D."/>
            <person name="Pearson M."/>
            <person name="Roberts A."/>
            <person name="Saif S."/>
            <person name="Shea T."/>
            <person name="Shenoy N."/>
            <person name="Sisk P."/>
            <person name="Stolte C."/>
            <person name="Sykes S."/>
            <person name="Walk T."/>
            <person name="White J."/>
            <person name="Yandava C."/>
            <person name="Haas B."/>
            <person name="Henn M.R."/>
            <person name="Nusbaum C."/>
            <person name="Birren B."/>
        </authorList>
    </citation>
    <scope>NUCLEOTIDE SEQUENCE [LARGE SCALE GENOMIC DNA]</scope>
</reference>
<dbReference type="EMBL" id="GG701745">
    <property type="protein sequence ID" value="KOB88732.1"/>
    <property type="molecule type" value="Genomic_DNA"/>
</dbReference>
<protein>
    <submittedName>
        <fullName evidence="1">Uncharacterized protein</fullName>
    </submittedName>
</protein>
<name>A0A0L7M788_PLAF4</name>
<evidence type="ECO:0000313" key="1">
    <source>
        <dbReference type="EMBL" id="KOB88732.1"/>
    </source>
</evidence>
<evidence type="ECO:0000313" key="2">
    <source>
        <dbReference type="Proteomes" id="UP000054282"/>
    </source>
</evidence>